<evidence type="ECO:0000256" key="2">
    <source>
        <dbReference type="PIRSR" id="PIRSR602081-1"/>
    </source>
</evidence>
<dbReference type="GO" id="GO:0071949">
    <property type="term" value="F:FAD binding"/>
    <property type="evidence" value="ECO:0007669"/>
    <property type="project" value="TreeGrafter"/>
</dbReference>
<feature type="binding site" evidence="2">
    <location>
        <begin position="422"/>
        <end position="429"/>
    </location>
    <ligand>
        <name>FAD</name>
        <dbReference type="ChEBI" id="CHEBI:57692"/>
    </ligand>
</feature>
<name>A0A2V3IMA2_9FLOR</name>
<comment type="cofactor">
    <cofactor evidence="2">
        <name>FAD</name>
        <dbReference type="ChEBI" id="CHEBI:57692"/>
    </cofactor>
    <text evidence="2">Binds 1 FAD per subunit.</text>
</comment>
<dbReference type="InterPro" id="IPR036155">
    <property type="entry name" value="Crypto/Photolyase_N_sf"/>
</dbReference>
<dbReference type="STRING" id="448386.A0A2V3IMA2"/>
<dbReference type="PROSITE" id="PS51645">
    <property type="entry name" value="PHR_CRY_ALPHA_BETA"/>
    <property type="match status" value="1"/>
</dbReference>
<dbReference type="EMBL" id="NBIV01000135">
    <property type="protein sequence ID" value="PXF43177.1"/>
    <property type="molecule type" value="Genomic_DNA"/>
</dbReference>
<feature type="binding site" evidence="2">
    <location>
        <begin position="383"/>
        <end position="387"/>
    </location>
    <ligand>
        <name>FAD</name>
        <dbReference type="ChEBI" id="CHEBI:57692"/>
    </ligand>
</feature>
<sequence length="459" mass="50421">MRPAPCAHSARRRCDHPPPPTATAAAHLLRPPSPPTETTPQPAAVSAVSTNMSPSPSTTGFIGSTPTSHPRLSVPGAARTTLPNALPTLTPARAHAAASAPALLTQLAPMHAPSAFFNHNSFGKSKDKVVVLFRSDLRLDDHPALSYALEDAKTVVPVYCFDPRHFGRTEYGFQKTGKYRARFLIESVQDLRKSLRSKGSDLIVRIGRPEKIIPDICAKLKCRDVFAHKEVTHDEQQVESALEKALKDSNAQLSTFWANTLYHEDDLPFPIQNIPDVYSDFREAVQKSGTIRTPLHTPDSFPTIPSSLKSGDVPTLRDLGIEDTPLNSKSDTYRASATGISAVTGGETEALLRVQSYVEESKRYDAALSPRAQASSHLGADFSCRISPWLALGCISPRRIFDEMKKASPRPYTLVTSTTYFELVWRDFFRYITAKYSNKRSTAALRNVGLSQRSAVRAL</sequence>
<accession>A0A2V3IMA2</accession>
<dbReference type="SUPFAM" id="SSF48173">
    <property type="entry name" value="Cryptochrome/photolyase FAD-binding domain"/>
    <property type="match status" value="1"/>
</dbReference>
<evidence type="ECO:0000259" key="4">
    <source>
        <dbReference type="PROSITE" id="PS51645"/>
    </source>
</evidence>
<keyword evidence="2" id="KW-0274">FAD</keyword>
<feature type="compositionally biased region" description="Polar residues" evidence="3">
    <location>
        <begin position="47"/>
        <end position="70"/>
    </location>
</feature>
<dbReference type="Gene3D" id="3.40.50.620">
    <property type="entry name" value="HUPs"/>
    <property type="match status" value="1"/>
</dbReference>
<comment type="caution">
    <text evidence="5">The sequence shown here is derived from an EMBL/GenBank/DDBJ whole genome shotgun (WGS) entry which is preliminary data.</text>
</comment>
<protein>
    <submittedName>
        <fullName evidence="5">Blue-light photoreceptor PHR2</fullName>
    </submittedName>
</protein>
<evidence type="ECO:0000313" key="5">
    <source>
        <dbReference type="EMBL" id="PXF43177.1"/>
    </source>
</evidence>
<dbReference type="InterPro" id="IPR002081">
    <property type="entry name" value="Cryptochrome/DNA_photolyase_1"/>
</dbReference>
<gene>
    <name evidence="5" type="ORF">BWQ96_07121</name>
</gene>
<comment type="similarity">
    <text evidence="1">Belongs to the DNA photolyase class-1 family.</text>
</comment>
<feature type="domain" description="Photolyase/cryptochrome alpha/beta" evidence="4">
    <location>
        <begin position="127"/>
        <end position="261"/>
    </location>
</feature>
<dbReference type="GO" id="GO:0003677">
    <property type="term" value="F:DNA binding"/>
    <property type="evidence" value="ECO:0007669"/>
    <property type="project" value="TreeGrafter"/>
</dbReference>
<proteinExistence type="inferred from homology"/>
<dbReference type="GO" id="GO:0000719">
    <property type="term" value="P:photoreactive repair"/>
    <property type="evidence" value="ECO:0007669"/>
    <property type="project" value="TreeGrafter"/>
</dbReference>
<dbReference type="Pfam" id="PF00875">
    <property type="entry name" value="DNA_photolyase"/>
    <property type="match status" value="1"/>
</dbReference>
<dbReference type="InterPro" id="IPR036134">
    <property type="entry name" value="Crypto/Photolyase_FAD-like_sf"/>
</dbReference>
<feature type="binding site" evidence="2">
    <location>
        <position position="364"/>
    </location>
    <ligand>
        <name>FAD</name>
        <dbReference type="ChEBI" id="CHEBI:57692"/>
    </ligand>
</feature>
<dbReference type="AlphaFoldDB" id="A0A2V3IMA2"/>
<keyword evidence="2" id="KW-0285">Flavoprotein</keyword>
<dbReference type="Gene3D" id="1.25.40.80">
    <property type="match status" value="1"/>
</dbReference>
<evidence type="ECO:0000313" key="6">
    <source>
        <dbReference type="Proteomes" id="UP000247409"/>
    </source>
</evidence>
<organism evidence="5 6">
    <name type="scientific">Gracilariopsis chorda</name>
    <dbReference type="NCBI Taxonomy" id="448386"/>
    <lineage>
        <taxon>Eukaryota</taxon>
        <taxon>Rhodophyta</taxon>
        <taxon>Florideophyceae</taxon>
        <taxon>Rhodymeniophycidae</taxon>
        <taxon>Gracilariales</taxon>
        <taxon>Gracilariaceae</taxon>
        <taxon>Gracilariopsis</taxon>
    </lineage>
</organism>
<evidence type="ECO:0000256" key="3">
    <source>
        <dbReference type="SAM" id="MobiDB-lite"/>
    </source>
</evidence>
<keyword evidence="6" id="KW-1185">Reference proteome</keyword>
<dbReference type="SUPFAM" id="SSF52425">
    <property type="entry name" value="Cryptochrome/photolyase, N-terminal domain"/>
    <property type="match status" value="1"/>
</dbReference>
<dbReference type="Proteomes" id="UP000247409">
    <property type="component" value="Unassembled WGS sequence"/>
</dbReference>
<dbReference type="InterPro" id="IPR014729">
    <property type="entry name" value="Rossmann-like_a/b/a_fold"/>
</dbReference>
<reference evidence="5 6" key="1">
    <citation type="journal article" date="2018" name="Mol. Biol. Evol.">
        <title>Analysis of the draft genome of the red seaweed Gracilariopsis chorda provides insights into genome size evolution in Rhodophyta.</title>
        <authorList>
            <person name="Lee J."/>
            <person name="Yang E.C."/>
            <person name="Graf L."/>
            <person name="Yang J.H."/>
            <person name="Qiu H."/>
            <person name="Zel Zion U."/>
            <person name="Chan C.X."/>
            <person name="Stephens T.G."/>
            <person name="Weber A.P.M."/>
            <person name="Boo G.H."/>
            <person name="Boo S.M."/>
            <person name="Kim K.M."/>
            <person name="Shin Y."/>
            <person name="Jung M."/>
            <person name="Lee S.J."/>
            <person name="Yim H.S."/>
            <person name="Lee J.H."/>
            <person name="Bhattacharya D."/>
            <person name="Yoon H.S."/>
        </authorList>
    </citation>
    <scope>NUCLEOTIDE SEQUENCE [LARGE SCALE GENOMIC DNA]</scope>
    <source>
        <strain evidence="5 6">SKKU-2015</strain>
        <tissue evidence="5">Whole body</tissue>
    </source>
</reference>
<feature type="region of interest" description="Disordered" evidence="3">
    <location>
        <begin position="1"/>
        <end position="84"/>
    </location>
</feature>
<evidence type="ECO:0000256" key="1">
    <source>
        <dbReference type="ARBA" id="ARBA00005862"/>
    </source>
</evidence>
<dbReference type="InterPro" id="IPR006050">
    <property type="entry name" value="DNA_photolyase_N"/>
</dbReference>
<dbReference type="PANTHER" id="PTHR11455:SF2">
    <property type="entry name" value="BLUE-LIGHT PHOTORECEPTOR PHR2"/>
    <property type="match status" value="1"/>
</dbReference>
<dbReference type="PANTHER" id="PTHR11455">
    <property type="entry name" value="CRYPTOCHROME"/>
    <property type="match status" value="1"/>
</dbReference>
<dbReference type="OrthoDB" id="435881at2759"/>
<keyword evidence="5" id="KW-0675">Receptor</keyword>
<dbReference type="GO" id="GO:0003904">
    <property type="term" value="F:deoxyribodipyrimidine photo-lyase activity"/>
    <property type="evidence" value="ECO:0007669"/>
    <property type="project" value="TreeGrafter"/>
</dbReference>